<evidence type="ECO:0000313" key="3">
    <source>
        <dbReference type="Proteomes" id="UP000195521"/>
    </source>
</evidence>
<keyword evidence="1" id="KW-0472">Membrane</keyword>
<evidence type="ECO:0000313" key="2">
    <source>
        <dbReference type="EMBL" id="GAW84644.1"/>
    </source>
</evidence>
<dbReference type="AlphaFoldDB" id="A0A1Y1JXZ1"/>
<dbReference type="GeneID" id="39745452"/>
<dbReference type="OrthoDB" id="386822at2759"/>
<keyword evidence="1" id="KW-0812">Transmembrane</keyword>
<dbReference type="EMBL" id="BDQF01000550">
    <property type="protein sequence ID" value="GAW84644.1"/>
    <property type="molecule type" value="Genomic_DNA"/>
</dbReference>
<evidence type="ECO:0000256" key="1">
    <source>
        <dbReference type="SAM" id="Phobius"/>
    </source>
</evidence>
<organism evidence="2 3">
    <name type="scientific">Plasmodium gonderi</name>
    <dbReference type="NCBI Taxonomy" id="77519"/>
    <lineage>
        <taxon>Eukaryota</taxon>
        <taxon>Sar</taxon>
        <taxon>Alveolata</taxon>
        <taxon>Apicomplexa</taxon>
        <taxon>Aconoidasida</taxon>
        <taxon>Haemosporida</taxon>
        <taxon>Plasmodiidae</taxon>
        <taxon>Plasmodium</taxon>
        <taxon>Plasmodium (Plasmodium)</taxon>
    </lineage>
</organism>
<proteinExistence type="predicted"/>
<dbReference type="RefSeq" id="XP_028547233.1">
    <property type="nucleotide sequence ID" value="XM_028691432.1"/>
</dbReference>
<protein>
    <submittedName>
        <fullName evidence="2">Variable surface protein</fullName>
    </submittedName>
</protein>
<keyword evidence="3" id="KW-1185">Reference proteome</keyword>
<feature type="transmembrane region" description="Helical" evidence="1">
    <location>
        <begin position="205"/>
        <end position="229"/>
    </location>
</feature>
<keyword evidence="1" id="KW-1133">Transmembrane helix</keyword>
<name>A0A1Y1JXZ1_PLAGO</name>
<sequence>MADDVYKFLKDFPFCEDTIQQFKNYPLRRSSYVCYAIANKFASNVNTNIILRVCPQILEYLYDLNIMSKNNIYREAGCRFIHYWLYYYLKKHNYSKYTVQIYEIIMLYYASTMNRTTFCTDYVNKLTDEQLEYLNYIYNFYKCIKNISKYNISENYTKYCGALKNIIEENQTPVLKEVCDTTQPQKSTLEESNIQEIACSCRSNIVATILATIIVMLIMLFFLLFFFKYTPYGPLLSRRIKRIRKMLDKNTNPRNISQRTEVPINILNSGIYDMLYN</sequence>
<accession>A0A1Y1JXZ1</accession>
<dbReference type="Proteomes" id="UP000195521">
    <property type="component" value="Unassembled WGS sequence"/>
</dbReference>
<reference evidence="3" key="1">
    <citation type="submission" date="2017-04" db="EMBL/GenBank/DDBJ databases">
        <title>Plasmodium gonderi genome.</title>
        <authorList>
            <person name="Arisue N."/>
            <person name="Honma H."/>
            <person name="Kawai S."/>
            <person name="Tougan T."/>
            <person name="Tanabe K."/>
            <person name="Horii T."/>
        </authorList>
    </citation>
    <scope>NUCLEOTIDE SEQUENCE [LARGE SCALE GENOMIC DNA]</scope>
    <source>
        <strain evidence="3">ATCC 30045</strain>
    </source>
</reference>
<gene>
    <name evidence="2" type="ORF">PGO_004160</name>
</gene>
<comment type="caution">
    <text evidence="2">The sequence shown here is derived from an EMBL/GenBank/DDBJ whole genome shotgun (WGS) entry which is preliminary data.</text>
</comment>